<comment type="caution">
    <text evidence="6">The sequence shown here is derived from an EMBL/GenBank/DDBJ whole genome shotgun (WGS) entry which is preliminary data.</text>
</comment>
<evidence type="ECO:0000313" key="6">
    <source>
        <dbReference type="EMBL" id="KAK0405454.1"/>
    </source>
</evidence>
<sequence length="688" mass="79788">MESYIPTDDNDPNCTGMAEIANSQGYKALTIGRTVIDLLGIVAIVYGLSFKMRPFLIHGNAKILVYFHVFYCILSSFGHFASHIADLIRLHESHDDPCDYTMKIWQIFSVRQLTFAGTMGQNVTIFLIAIERLISTFDRTYERNKSRKLAIIMSVVKVVFVICICYVFVLLHMNFEEKMSEFMTLRGKSTGDSIQIVTYCAMFVEFLSIILFHVLYFINLKTRVALRRNVSASRLPEAMAMKYQATENRKTISFFFPIVWTHFVLYLIRSITVTIYLKIYAYNPLNHAFYEELTNWMNLYTLFVGVMIILRFTKCGRKIKSGISKKICVCEQEFISVKAISTMQRRNSKDVDHFKQLQNMFERGTLQIARVHIGLLRRLAPQRMDVDNVTIEVYTITEDRTAGVLYLISSFLFFVAAVFIFGILISSCHLRQQWTYQILLNIFAINIFQLLIHFLSGIMNISQSNFHYWLDKTAGAALTTTVNVEVLLLFVFAINRFQVITNGPLFYYISDNFVYKLLICLSYLIGLFFFVSHMTPYTGFSFSRLCNCWIYFEGPFTSVVMAADRFVSLTVVVFTLSLHSYVFVYCLKNRIFTTRLTGEQKNERNLFVVAGLMFIYAFTLIVIHCFADGRPDNSPKFVIYDMFWITYTGTFQILHFAFNSDMISRVKRMFCIRKASAKPIVMKRADDQ</sequence>
<dbReference type="InterPro" id="IPR000276">
    <property type="entry name" value="GPCR_Rhodpsn"/>
</dbReference>
<feature type="transmembrane region" description="Helical" evidence="5">
    <location>
        <begin position="252"/>
        <end position="277"/>
    </location>
</feature>
<dbReference type="PANTHER" id="PTHR46561:SF11">
    <property type="entry name" value="SERPENTINE RECEPTOR CLASS ALPHA_BETA-14"/>
    <property type="match status" value="1"/>
</dbReference>
<feature type="transmembrane region" description="Helical" evidence="5">
    <location>
        <begin position="193"/>
        <end position="218"/>
    </location>
</feature>
<feature type="transmembrane region" description="Helical" evidence="5">
    <location>
        <begin position="104"/>
        <end position="128"/>
    </location>
</feature>
<dbReference type="Pfam" id="PF10292">
    <property type="entry name" value="7TM_GPCR_Srab"/>
    <property type="match status" value="1"/>
</dbReference>
<keyword evidence="4 5" id="KW-0472">Membrane</keyword>
<dbReference type="AlphaFoldDB" id="A0AA39LQE6"/>
<feature type="transmembrane region" description="Helical" evidence="5">
    <location>
        <begin position="639"/>
        <end position="658"/>
    </location>
</feature>
<dbReference type="InterPro" id="IPR019408">
    <property type="entry name" value="7TM_GPCR_serpentine_rcpt_Srab"/>
</dbReference>
<gene>
    <name evidence="6" type="ORF">QR680_018007</name>
</gene>
<dbReference type="SUPFAM" id="SSF81321">
    <property type="entry name" value="Family A G protein-coupled receptor-like"/>
    <property type="match status" value="1"/>
</dbReference>
<evidence type="ECO:0000256" key="2">
    <source>
        <dbReference type="ARBA" id="ARBA00022692"/>
    </source>
</evidence>
<comment type="subcellular location">
    <subcellularLocation>
        <location evidence="1">Membrane</location>
        <topology evidence="1">Multi-pass membrane protein</topology>
    </subcellularLocation>
</comment>
<dbReference type="InterPro" id="IPR053286">
    <property type="entry name" value="Nematode_rcpt-like_srab"/>
</dbReference>
<feature type="transmembrane region" description="Helical" evidence="5">
    <location>
        <begin position="63"/>
        <end position="84"/>
    </location>
</feature>
<feature type="transmembrane region" description="Helical" evidence="5">
    <location>
        <begin position="149"/>
        <end position="173"/>
    </location>
</feature>
<evidence type="ECO:0000256" key="1">
    <source>
        <dbReference type="ARBA" id="ARBA00004141"/>
    </source>
</evidence>
<evidence type="ECO:0000313" key="7">
    <source>
        <dbReference type="Proteomes" id="UP001175271"/>
    </source>
</evidence>
<dbReference type="Gene3D" id="1.20.1070.10">
    <property type="entry name" value="Rhodopsin 7-helix transmembrane proteins"/>
    <property type="match status" value="1"/>
</dbReference>
<feature type="transmembrane region" description="Helical" evidence="5">
    <location>
        <begin position="607"/>
        <end position="627"/>
    </location>
</feature>
<feature type="transmembrane region" description="Helical" evidence="5">
    <location>
        <begin position="31"/>
        <end position="51"/>
    </location>
</feature>
<protein>
    <submittedName>
        <fullName evidence="6">Uncharacterized protein</fullName>
    </submittedName>
</protein>
<dbReference type="Proteomes" id="UP001175271">
    <property type="component" value="Unassembled WGS sequence"/>
</dbReference>
<dbReference type="PANTHER" id="PTHR46561">
    <property type="entry name" value="SERPENTINE RECEPTOR, CLASS AB (CLASS A-LIKE)-RELATED"/>
    <property type="match status" value="1"/>
</dbReference>
<organism evidence="6 7">
    <name type="scientific">Steinernema hermaphroditum</name>
    <dbReference type="NCBI Taxonomy" id="289476"/>
    <lineage>
        <taxon>Eukaryota</taxon>
        <taxon>Metazoa</taxon>
        <taxon>Ecdysozoa</taxon>
        <taxon>Nematoda</taxon>
        <taxon>Chromadorea</taxon>
        <taxon>Rhabditida</taxon>
        <taxon>Tylenchina</taxon>
        <taxon>Panagrolaimomorpha</taxon>
        <taxon>Strongyloidoidea</taxon>
        <taxon>Steinernematidae</taxon>
        <taxon>Steinernema</taxon>
    </lineage>
</organism>
<keyword evidence="2 5" id="KW-0812">Transmembrane</keyword>
<dbReference type="GO" id="GO:0004930">
    <property type="term" value="F:G protein-coupled receptor activity"/>
    <property type="evidence" value="ECO:0007669"/>
    <property type="project" value="InterPro"/>
</dbReference>
<evidence type="ECO:0000256" key="5">
    <source>
        <dbReference type="SAM" id="Phobius"/>
    </source>
</evidence>
<feature type="transmembrane region" description="Helical" evidence="5">
    <location>
        <begin position="438"/>
        <end position="461"/>
    </location>
</feature>
<proteinExistence type="predicted"/>
<evidence type="ECO:0000256" key="3">
    <source>
        <dbReference type="ARBA" id="ARBA00022989"/>
    </source>
</evidence>
<dbReference type="EMBL" id="JAUCMV010000004">
    <property type="protein sequence ID" value="KAK0405454.1"/>
    <property type="molecule type" value="Genomic_DNA"/>
</dbReference>
<keyword evidence="3 5" id="KW-1133">Transmembrane helix</keyword>
<reference evidence="6" key="1">
    <citation type="submission" date="2023-06" db="EMBL/GenBank/DDBJ databases">
        <title>Genomic analysis of the entomopathogenic nematode Steinernema hermaphroditum.</title>
        <authorList>
            <person name="Schwarz E.M."/>
            <person name="Heppert J.K."/>
            <person name="Baniya A."/>
            <person name="Schwartz H.T."/>
            <person name="Tan C.-H."/>
            <person name="Antoshechkin I."/>
            <person name="Sternberg P.W."/>
            <person name="Goodrich-Blair H."/>
            <person name="Dillman A.R."/>
        </authorList>
    </citation>
    <scope>NUCLEOTIDE SEQUENCE</scope>
    <source>
        <strain evidence="6">PS9179</strain>
        <tissue evidence="6">Whole animal</tissue>
    </source>
</reference>
<dbReference type="GO" id="GO:0016020">
    <property type="term" value="C:membrane"/>
    <property type="evidence" value="ECO:0007669"/>
    <property type="project" value="UniProtKB-SubCell"/>
</dbReference>
<keyword evidence="7" id="KW-1185">Reference proteome</keyword>
<feature type="transmembrane region" description="Helical" evidence="5">
    <location>
        <begin position="404"/>
        <end position="426"/>
    </location>
</feature>
<feature type="transmembrane region" description="Helical" evidence="5">
    <location>
        <begin position="297"/>
        <end position="313"/>
    </location>
</feature>
<name>A0AA39LQE6_9BILA</name>
<dbReference type="PROSITE" id="PS00237">
    <property type="entry name" value="G_PROTEIN_RECEP_F1_1"/>
    <property type="match status" value="1"/>
</dbReference>
<feature type="transmembrane region" description="Helical" evidence="5">
    <location>
        <begin position="513"/>
        <end position="532"/>
    </location>
</feature>
<feature type="transmembrane region" description="Helical" evidence="5">
    <location>
        <begin position="569"/>
        <end position="587"/>
    </location>
</feature>
<evidence type="ECO:0000256" key="4">
    <source>
        <dbReference type="ARBA" id="ARBA00023136"/>
    </source>
</evidence>
<accession>A0AA39LQE6</accession>